<organism evidence="2 3">
    <name type="scientific">Desulfolithobacter dissulfuricans</name>
    <dbReference type="NCBI Taxonomy" id="2795293"/>
    <lineage>
        <taxon>Bacteria</taxon>
        <taxon>Pseudomonadati</taxon>
        <taxon>Thermodesulfobacteriota</taxon>
        <taxon>Desulfobulbia</taxon>
        <taxon>Desulfobulbales</taxon>
        <taxon>Desulfobulbaceae</taxon>
        <taxon>Desulfolithobacter</taxon>
    </lineage>
</organism>
<reference evidence="2" key="1">
    <citation type="submission" date="2020-12" db="EMBL/GenBank/DDBJ databases">
        <title>Desulfobium dissulfuricans gen. nov., sp. nov., a novel mesophilic, sulfate-reducing bacterium isolated from a deep-sea hydrothermal vent.</title>
        <authorList>
            <person name="Hashimoto Y."/>
            <person name="Tame A."/>
            <person name="Sawayama S."/>
            <person name="Miyazaki J."/>
            <person name="Takai K."/>
            <person name="Nakagawa S."/>
        </authorList>
    </citation>
    <scope>NUCLEOTIDE SEQUENCE</scope>
    <source>
        <strain evidence="2">GF1</strain>
    </source>
</reference>
<protein>
    <submittedName>
        <fullName evidence="2">CHAD domain-containing protein</fullName>
    </submittedName>
</protein>
<keyword evidence="3" id="KW-1185">Reference proteome</keyword>
<evidence type="ECO:0000313" key="2">
    <source>
        <dbReference type="EMBL" id="BCO08457.1"/>
    </source>
</evidence>
<dbReference type="InterPro" id="IPR007899">
    <property type="entry name" value="CHAD_dom"/>
</dbReference>
<sequence>MSKNIPDTWYLPEELEIEPFVADLAEAFGVAVEQAGQHRRIFYDSFDWRLYRKKWLLECTEEGWRLCEYGSGRTRAALADISCQGPRFAWDFPDSSLQRLLHTALDVRCLLPLVTLDERRTRVRILNRDEKTVAFLYLEELHVQEGERVLRTVRLQGVRGYVKKYRAVRRFLEQYGINESASPHFEFEEGLKAVGRTPGDYSSKFTIRLDPAMTAGQAARTIFLQLLGVMERNLPGIFDDLDSEFLHDFRVAIRRTRTGLAQFKKVLPAETTALFKNEFAWLGRVTGPTRDLDVYLLYRDDYLARLPEVLQPGLDEFFQDLARRRQEEFKRLVRALQAPRYREIVSSWREYLQSDREEEPAAAGMPVTDFARQIIYRRYRRVMKDGRAITDRSPDESLHRLRIQCKKLRYALEFFTSLFPEEDMTRVIKQLKKLQNNLGDFNDLSVQQDMLRRHLAELRTGSRKNLQLAAALGGLLTNLYHEQERVRKRFATTFQRFGDSDNTALFKRLFADSRARGRQK</sequence>
<dbReference type="SMART" id="SM00880">
    <property type="entry name" value="CHAD"/>
    <property type="match status" value="1"/>
</dbReference>
<dbReference type="Gene3D" id="1.40.20.10">
    <property type="entry name" value="CHAD domain"/>
    <property type="match status" value="1"/>
</dbReference>
<gene>
    <name evidence="2" type="ORF">GF1_08330</name>
</gene>
<feature type="domain" description="CHAD" evidence="1">
    <location>
        <begin position="212"/>
        <end position="499"/>
    </location>
</feature>
<dbReference type="PANTHER" id="PTHR39339">
    <property type="entry name" value="SLR1444 PROTEIN"/>
    <property type="match status" value="1"/>
</dbReference>
<dbReference type="PROSITE" id="PS51708">
    <property type="entry name" value="CHAD"/>
    <property type="match status" value="1"/>
</dbReference>
<dbReference type="AlphaFoldDB" id="A0A915XJ97"/>
<dbReference type="Proteomes" id="UP001063350">
    <property type="component" value="Chromosome"/>
</dbReference>
<dbReference type="KEGG" id="ddu:GF1_08330"/>
<evidence type="ECO:0000313" key="3">
    <source>
        <dbReference type="Proteomes" id="UP001063350"/>
    </source>
</evidence>
<dbReference type="RefSeq" id="WP_267928363.1">
    <property type="nucleotide sequence ID" value="NZ_AP024233.1"/>
</dbReference>
<dbReference type="InterPro" id="IPR038186">
    <property type="entry name" value="CHAD_dom_sf"/>
</dbReference>
<accession>A0A915XJ97</accession>
<dbReference type="PANTHER" id="PTHR39339:SF1">
    <property type="entry name" value="CHAD DOMAIN-CONTAINING PROTEIN"/>
    <property type="match status" value="1"/>
</dbReference>
<proteinExistence type="predicted"/>
<dbReference type="Pfam" id="PF05235">
    <property type="entry name" value="CHAD"/>
    <property type="match status" value="1"/>
</dbReference>
<dbReference type="EMBL" id="AP024233">
    <property type="protein sequence ID" value="BCO08457.1"/>
    <property type="molecule type" value="Genomic_DNA"/>
</dbReference>
<name>A0A915XJ97_9BACT</name>
<evidence type="ECO:0000259" key="1">
    <source>
        <dbReference type="PROSITE" id="PS51708"/>
    </source>
</evidence>